<dbReference type="EMBL" id="KI659149">
    <property type="protein sequence ID" value="ETN80240.1"/>
    <property type="molecule type" value="Genomic_DNA"/>
</dbReference>
<dbReference type="AlphaFoldDB" id="W2TDV4"/>
<evidence type="ECO:0000313" key="2">
    <source>
        <dbReference type="Proteomes" id="UP000053676"/>
    </source>
</evidence>
<evidence type="ECO:0000313" key="1">
    <source>
        <dbReference type="EMBL" id="ETN80240.1"/>
    </source>
</evidence>
<dbReference type="KEGG" id="nai:NECAME_09293"/>
<dbReference type="OrthoDB" id="5838555at2759"/>
<reference evidence="2" key="1">
    <citation type="journal article" date="2014" name="Nat. Genet.">
        <title>Genome of the human hookworm Necator americanus.</title>
        <authorList>
            <person name="Tang Y.T."/>
            <person name="Gao X."/>
            <person name="Rosa B.A."/>
            <person name="Abubucker S."/>
            <person name="Hallsworth-Pepin K."/>
            <person name="Martin J."/>
            <person name="Tyagi R."/>
            <person name="Heizer E."/>
            <person name="Zhang X."/>
            <person name="Bhonagiri-Palsikar V."/>
            <person name="Minx P."/>
            <person name="Warren W.C."/>
            <person name="Wang Q."/>
            <person name="Zhan B."/>
            <person name="Hotez P.J."/>
            <person name="Sternberg P.W."/>
            <person name="Dougall A."/>
            <person name="Gaze S.T."/>
            <person name="Mulvenna J."/>
            <person name="Sotillo J."/>
            <person name="Ranganathan S."/>
            <person name="Rabelo E.M."/>
            <person name="Wilson R.K."/>
            <person name="Felgner P.L."/>
            <person name="Bethony J."/>
            <person name="Hawdon J.M."/>
            <person name="Gasser R.B."/>
            <person name="Loukas A."/>
            <person name="Mitreva M."/>
        </authorList>
    </citation>
    <scope>NUCLEOTIDE SEQUENCE [LARGE SCALE GENOMIC DNA]</scope>
</reference>
<gene>
    <name evidence="1" type="ORF">NECAME_09293</name>
</gene>
<accession>W2TDV4</accession>
<organism evidence="1 2">
    <name type="scientific">Necator americanus</name>
    <name type="common">Human hookworm</name>
    <dbReference type="NCBI Taxonomy" id="51031"/>
    <lineage>
        <taxon>Eukaryota</taxon>
        <taxon>Metazoa</taxon>
        <taxon>Ecdysozoa</taxon>
        <taxon>Nematoda</taxon>
        <taxon>Chromadorea</taxon>
        <taxon>Rhabditida</taxon>
        <taxon>Rhabditina</taxon>
        <taxon>Rhabditomorpha</taxon>
        <taxon>Strongyloidea</taxon>
        <taxon>Ancylostomatidae</taxon>
        <taxon>Bunostominae</taxon>
        <taxon>Necator</taxon>
    </lineage>
</organism>
<protein>
    <submittedName>
        <fullName evidence="1">Uncharacterized protein</fullName>
    </submittedName>
</protein>
<name>W2TDV4_NECAM</name>
<keyword evidence="2" id="KW-1185">Reference proteome</keyword>
<sequence>MMTRRQSPDSSIMTYLCGAPHYQCAKMPRWLVSSSNFFMGNRNVTPVVIQHVEYRHGMVPRKQLAKTSRLLGADL</sequence>
<dbReference type="Proteomes" id="UP000053676">
    <property type="component" value="Unassembled WGS sequence"/>
</dbReference>
<proteinExistence type="predicted"/>